<evidence type="ECO:0000313" key="1">
    <source>
        <dbReference type="EMBL" id="QIK50626.1"/>
    </source>
</evidence>
<gene>
    <name evidence="1" type="ORF">G7058_00240</name>
</gene>
<name>A0A6G7WEH9_9LACT</name>
<proteinExistence type="predicted"/>
<evidence type="ECO:0000313" key="2">
    <source>
        <dbReference type="Proteomes" id="UP000501830"/>
    </source>
</evidence>
<dbReference type="RefSeq" id="WP_166061669.1">
    <property type="nucleotide sequence ID" value="NZ_CP049889.1"/>
</dbReference>
<keyword evidence="2" id="KW-1185">Reference proteome</keyword>
<protein>
    <submittedName>
        <fullName evidence="1">Uncharacterized protein</fullName>
    </submittedName>
</protein>
<dbReference type="Proteomes" id="UP000501830">
    <property type="component" value="Chromosome"/>
</dbReference>
<dbReference type="GeneID" id="94551682"/>
<reference evidence="1 2" key="1">
    <citation type="journal article" date="2017" name="Int. J. Syst. Evol. Microbiol.">
        <title>Jeotgalibaca porci sp. nov. and Jeotgalibaca arthritidis sp. nov., isolated from pigs, and emended description of the genus Jeotgalibaca.</title>
        <authorList>
            <person name="Zamora L."/>
            <person name="Perez-Sancho M."/>
            <person name="Dominguez L."/>
            <person name="Fernandez-Garayzabal J.F."/>
            <person name="Vela A.I."/>
        </authorList>
    </citation>
    <scope>NUCLEOTIDE SEQUENCE [LARGE SCALE GENOMIC DNA]</scope>
    <source>
        <strain evidence="1 2">CCUG 69148</strain>
    </source>
</reference>
<organism evidence="1 2">
    <name type="scientific">Jeotgalibaca porci</name>
    <dbReference type="NCBI Taxonomy" id="1868793"/>
    <lineage>
        <taxon>Bacteria</taxon>
        <taxon>Bacillati</taxon>
        <taxon>Bacillota</taxon>
        <taxon>Bacilli</taxon>
        <taxon>Lactobacillales</taxon>
        <taxon>Carnobacteriaceae</taxon>
        <taxon>Jeotgalibaca</taxon>
    </lineage>
</organism>
<dbReference type="EMBL" id="CP049889">
    <property type="protein sequence ID" value="QIK50626.1"/>
    <property type="molecule type" value="Genomic_DNA"/>
</dbReference>
<dbReference type="AlphaFoldDB" id="A0A6G7WEH9"/>
<sequence length="91" mass="10690">MTQYEFHMYLLAYQIKAQEAELLSAKQAWFNQLAKATKQVGKEIRSAYKSFDDFYDNSKVYKNIFEPQAEKENVRKLTIADMNRRINSKGG</sequence>
<accession>A0A6G7WEH9</accession>
<dbReference type="KEGG" id="jpo:G7058_00240"/>